<keyword evidence="2" id="KW-1185">Reference proteome</keyword>
<evidence type="ECO:0000313" key="2">
    <source>
        <dbReference type="Proteomes" id="UP000053048"/>
    </source>
</evidence>
<evidence type="ECO:0008006" key="3">
    <source>
        <dbReference type="Google" id="ProtNLM"/>
    </source>
</evidence>
<comment type="caution">
    <text evidence="1">The sequence shown here is derived from an EMBL/GenBank/DDBJ whole genome shotgun (WGS) entry which is preliminary data.</text>
</comment>
<sequence length="67" mass="7245">MLAPEAVTFDRVQQVMTERQSTTDSFGEGMVAKIGSDTSLYRKWATAATCTIDQTGTSASLGVRLAW</sequence>
<protein>
    <recommendedName>
        <fullName evidence="3">Autotransporter domain-containing protein</fullName>
    </recommendedName>
</protein>
<gene>
    <name evidence="1" type="ORF">AO067_21225</name>
</gene>
<name>A0A0W0IEP0_PSEVI</name>
<dbReference type="Proteomes" id="UP000053048">
    <property type="component" value="Unassembled WGS sequence"/>
</dbReference>
<organism evidence="1 2">
    <name type="scientific">Pseudomonas viridiflava ICMP 13104</name>
    <dbReference type="NCBI Taxonomy" id="1198305"/>
    <lineage>
        <taxon>Bacteria</taxon>
        <taxon>Pseudomonadati</taxon>
        <taxon>Pseudomonadota</taxon>
        <taxon>Gammaproteobacteria</taxon>
        <taxon>Pseudomonadales</taxon>
        <taxon>Pseudomonadaceae</taxon>
        <taxon>Pseudomonas</taxon>
    </lineage>
</organism>
<dbReference type="AlphaFoldDB" id="A0A0W0IEP0"/>
<dbReference type="EMBL" id="LKEJ01000013">
    <property type="protein sequence ID" value="KTB71625.1"/>
    <property type="molecule type" value="Genomic_DNA"/>
</dbReference>
<accession>A0A0W0IEP0</accession>
<evidence type="ECO:0000313" key="1">
    <source>
        <dbReference type="EMBL" id="KTB71625.1"/>
    </source>
</evidence>
<reference evidence="1 2" key="1">
    <citation type="submission" date="2015-09" db="EMBL/GenBank/DDBJ databases">
        <title>Genome sequence of ICMP 13104.</title>
        <authorList>
            <person name="Visnovsky S."/>
            <person name="Lu A."/>
            <person name="Panda P."/>
            <person name="Pitman A."/>
        </authorList>
    </citation>
    <scope>NUCLEOTIDE SEQUENCE [LARGE SCALE GENOMIC DNA]</scope>
    <source>
        <strain evidence="1 2">ICMP 13104</strain>
    </source>
</reference>
<proteinExistence type="predicted"/>